<evidence type="ECO:0008006" key="4">
    <source>
        <dbReference type="Google" id="ProtNLM"/>
    </source>
</evidence>
<gene>
    <name evidence="2" type="ORF">BU16DRAFT_169499</name>
</gene>
<organism evidence="2 3">
    <name type="scientific">Lophium mytilinum</name>
    <dbReference type="NCBI Taxonomy" id="390894"/>
    <lineage>
        <taxon>Eukaryota</taxon>
        <taxon>Fungi</taxon>
        <taxon>Dikarya</taxon>
        <taxon>Ascomycota</taxon>
        <taxon>Pezizomycotina</taxon>
        <taxon>Dothideomycetes</taxon>
        <taxon>Pleosporomycetidae</taxon>
        <taxon>Mytilinidiales</taxon>
        <taxon>Mytilinidiaceae</taxon>
        <taxon>Lophium</taxon>
    </lineage>
</organism>
<feature type="signal peptide" evidence="1">
    <location>
        <begin position="1"/>
        <end position="23"/>
    </location>
</feature>
<evidence type="ECO:0000313" key="2">
    <source>
        <dbReference type="EMBL" id="KAF2490065.1"/>
    </source>
</evidence>
<dbReference type="EMBL" id="MU004198">
    <property type="protein sequence ID" value="KAF2490065.1"/>
    <property type="molecule type" value="Genomic_DNA"/>
</dbReference>
<evidence type="ECO:0000256" key="1">
    <source>
        <dbReference type="SAM" id="SignalP"/>
    </source>
</evidence>
<dbReference type="OrthoDB" id="10548004at2759"/>
<proteinExistence type="predicted"/>
<keyword evidence="3" id="KW-1185">Reference proteome</keyword>
<dbReference type="AlphaFoldDB" id="A0A6A6QCE7"/>
<dbReference type="Proteomes" id="UP000799750">
    <property type="component" value="Unassembled WGS sequence"/>
</dbReference>
<sequence length="148" mass="16588">MKRNVISSFLLVTLLSQCQISYAAGERSGTPLNLPNEIEPGTDGFHITWNCDKDPMGCQNMCYYFYCLGRTNMWTKVPENDKYKTTNANRGGSGMKFNSFYPQNREIYNTEVFTADSNVSDECPPASSLQGGEGAALIGHSTWQRECR</sequence>
<reference evidence="2" key="1">
    <citation type="journal article" date="2020" name="Stud. Mycol.">
        <title>101 Dothideomycetes genomes: a test case for predicting lifestyles and emergence of pathogens.</title>
        <authorList>
            <person name="Haridas S."/>
            <person name="Albert R."/>
            <person name="Binder M."/>
            <person name="Bloem J."/>
            <person name="Labutti K."/>
            <person name="Salamov A."/>
            <person name="Andreopoulos B."/>
            <person name="Baker S."/>
            <person name="Barry K."/>
            <person name="Bills G."/>
            <person name="Bluhm B."/>
            <person name="Cannon C."/>
            <person name="Castanera R."/>
            <person name="Culley D."/>
            <person name="Daum C."/>
            <person name="Ezra D."/>
            <person name="Gonzalez J."/>
            <person name="Henrissat B."/>
            <person name="Kuo A."/>
            <person name="Liang C."/>
            <person name="Lipzen A."/>
            <person name="Lutzoni F."/>
            <person name="Magnuson J."/>
            <person name="Mondo S."/>
            <person name="Nolan M."/>
            <person name="Ohm R."/>
            <person name="Pangilinan J."/>
            <person name="Park H.-J."/>
            <person name="Ramirez L."/>
            <person name="Alfaro M."/>
            <person name="Sun H."/>
            <person name="Tritt A."/>
            <person name="Yoshinaga Y."/>
            <person name="Zwiers L.-H."/>
            <person name="Turgeon B."/>
            <person name="Goodwin S."/>
            <person name="Spatafora J."/>
            <person name="Crous P."/>
            <person name="Grigoriev I."/>
        </authorList>
    </citation>
    <scope>NUCLEOTIDE SEQUENCE</scope>
    <source>
        <strain evidence="2">CBS 269.34</strain>
    </source>
</reference>
<evidence type="ECO:0000313" key="3">
    <source>
        <dbReference type="Proteomes" id="UP000799750"/>
    </source>
</evidence>
<name>A0A6A6QCE7_9PEZI</name>
<accession>A0A6A6QCE7</accession>
<protein>
    <recommendedName>
        <fullName evidence="4">Fibronectin type-III domain-containing protein</fullName>
    </recommendedName>
</protein>
<feature type="chain" id="PRO_5025443322" description="Fibronectin type-III domain-containing protein" evidence="1">
    <location>
        <begin position="24"/>
        <end position="148"/>
    </location>
</feature>
<keyword evidence="1" id="KW-0732">Signal</keyword>